<accession>Q03FH6</accession>
<dbReference type="GeneID" id="33061912"/>
<dbReference type="STRING" id="278197.PEPE_0990"/>
<feature type="region of interest" description="Disordered" evidence="1">
    <location>
        <begin position="136"/>
        <end position="175"/>
    </location>
</feature>
<dbReference type="Proteomes" id="UP000000773">
    <property type="component" value="Chromosome"/>
</dbReference>
<proteinExistence type="predicted"/>
<dbReference type="RefSeq" id="WP_011673398.1">
    <property type="nucleotide sequence ID" value="NC_008525.1"/>
</dbReference>
<dbReference type="Gene3D" id="2.60.120.260">
    <property type="entry name" value="Galactose-binding domain-like"/>
    <property type="match status" value="1"/>
</dbReference>
<dbReference type="HOGENOM" id="CLU_292372_0_0_9"/>
<sequence length="1062" mass="115511">MAESNATQVILTDDGLKIIKAQNTADEVAGNINDINSDNKLTPSEKLKLKQEYDKNVELYNIDIEQLKSVDLPTAELETAMSNLTNFVTPLFKEMNITSTINRDTLNSVFTAFATADKNASQTFVNMVQQVADDAKKAGDDAKEAGEKAQEAGENAKTAANQAQTDATQAKADAATAQQKAQSSIDQLNEATSKLDGEITVVDSKVTKLSTSTTAQFNTLNNGYQEVISTVNNMDIGGRNIVLDSSNMESFRIWQADGNSKLSDDKKEITVTTSHGGINIENKNLSEYLPNNGDTIVISADVKGNSHLQFNYNDGNSFVGSGTSIAVTTEYKRYFTTFEWNPENLDKVELVVYAAGTAEQYLTIKNVKVEIGNKATDWSPAPEDFATSTEIDQINNAIRLKADSSDVTSQINVAVKGVQTDVTNKVTDLTTKVSQTDSAWRASVSTLGTTNMVYNGGFAHGIDGWDTSNDKWIWSNQAQDQVQGNNAIQARFTGLTTDTWNDAGSRPFLVHPGQKMSIGAIVTPWVLDSDPKKGFGLELDFFASKDGTGTRNNYHPAQWVYTTGRQQLKVENITVPDGVNSAVVKLYIQRNGGASFTCVQANMTPTLPQFIDGFATATDITASINDINLKVSNSDGSSSQVNMNSNTILLDANKIIFNGNTSIQNGTIGTAKIANAAINTAQIADAAINNAKIANAAIDDAKISNLNGNKIIAGSITSNKINVDDLIANGINTKTLTSVNLNTSTLTTPQLNLGMNGTFTEDFDYTQPTSMFLPKKNKGTLTFNHGVLQSKGDMQTYVNGSWGGMNDDYTFKTGLDNSQWTEVAPGYIKLDLFKQNDTDVGQRTYIDPTGYYYTSRNGIASYLGNVLQVPQVQTSSVLAKYIGTSDGNSLLQIGSNGDHYGLQVGPYAGNEAVLSDFIYDSTTSGAPNVNITANGHLVRSTSASKYKYNIKNPDIETTLGDRLLNVHLATWNDKRAVDMYAEQLSTGEEREKSSIDKYYGLIAEQLRDAGLDMFINYGKSHEIEGIQYDRAWVPLLSVIRRLNDKVNEYELRLSKLEGKINE</sequence>
<evidence type="ECO:0000313" key="3">
    <source>
        <dbReference type="EMBL" id="ABJ68046.1"/>
    </source>
</evidence>
<protein>
    <recommendedName>
        <fullName evidence="2">Peptidase S74 domain-containing protein</fullName>
    </recommendedName>
</protein>
<dbReference type="eggNOG" id="COG0497">
    <property type="taxonomic scope" value="Bacteria"/>
</dbReference>
<name>Q03FH6_PEDPA</name>
<feature type="compositionally biased region" description="Basic and acidic residues" evidence="1">
    <location>
        <begin position="136"/>
        <end position="151"/>
    </location>
</feature>
<dbReference type="OrthoDB" id="2249783at2"/>
<gene>
    <name evidence="3" type="ordered locus">PEPE_0990</name>
</gene>
<dbReference type="PROSITE" id="PS51688">
    <property type="entry name" value="ICA"/>
    <property type="match status" value="1"/>
</dbReference>
<evidence type="ECO:0000313" key="4">
    <source>
        <dbReference type="Proteomes" id="UP000000773"/>
    </source>
</evidence>
<organism evidence="3 4">
    <name type="scientific">Pediococcus pentosaceus (strain ATCC 25745 / CCUG 21536 / LMG 10740 / 183-1w)</name>
    <dbReference type="NCBI Taxonomy" id="278197"/>
    <lineage>
        <taxon>Bacteria</taxon>
        <taxon>Bacillati</taxon>
        <taxon>Bacillota</taxon>
        <taxon>Bacilli</taxon>
        <taxon>Lactobacillales</taxon>
        <taxon>Lactobacillaceae</taxon>
        <taxon>Pediococcus</taxon>
    </lineage>
</organism>
<evidence type="ECO:0000259" key="2">
    <source>
        <dbReference type="PROSITE" id="PS51688"/>
    </source>
</evidence>
<dbReference type="InterPro" id="IPR030392">
    <property type="entry name" value="S74_ICA"/>
</dbReference>
<feature type="domain" description="Peptidase S74" evidence="2">
    <location>
        <begin position="942"/>
        <end position="1053"/>
    </location>
</feature>
<dbReference type="EMBL" id="CP000422">
    <property type="protein sequence ID" value="ABJ68046.1"/>
    <property type="molecule type" value="Genomic_DNA"/>
</dbReference>
<dbReference type="AlphaFoldDB" id="Q03FH6"/>
<reference evidence="3 4" key="1">
    <citation type="journal article" date="2006" name="Proc. Natl. Acad. Sci. U.S.A.">
        <title>Comparative genomics of the lactic acid bacteria.</title>
        <authorList>
            <person name="Makarova K."/>
            <person name="Slesarev A."/>
            <person name="Wolf Y."/>
            <person name="Sorokin A."/>
            <person name="Mirkin B."/>
            <person name="Koonin E."/>
            <person name="Pavlov A."/>
            <person name="Pavlova N."/>
            <person name="Karamychev V."/>
            <person name="Polouchine N."/>
            <person name="Shakhova V."/>
            <person name="Grigoriev I."/>
            <person name="Lou Y."/>
            <person name="Rohksar D."/>
            <person name="Lucas S."/>
            <person name="Huang K."/>
            <person name="Goodstein D.M."/>
            <person name="Hawkins T."/>
            <person name="Plengvidhya V."/>
            <person name="Welker D."/>
            <person name="Hughes J."/>
            <person name="Goh Y."/>
            <person name="Benson A."/>
            <person name="Baldwin K."/>
            <person name="Lee J.H."/>
            <person name="Diaz-Muniz I."/>
            <person name="Dosti B."/>
            <person name="Smeianov V."/>
            <person name="Wechter W."/>
            <person name="Barabote R."/>
            <person name="Lorca G."/>
            <person name="Altermann E."/>
            <person name="Barrangou R."/>
            <person name="Ganesan B."/>
            <person name="Xie Y."/>
            <person name="Rawsthorne H."/>
            <person name="Tamir D."/>
            <person name="Parker C."/>
            <person name="Breidt F."/>
            <person name="Broadbent J."/>
            <person name="Hutkins R."/>
            <person name="O'Sullivan D."/>
            <person name="Steele J."/>
            <person name="Unlu G."/>
            <person name="Saier M."/>
            <person name="Klaenhammer T."/>
            <person name="Richardson P."/>
            <person name="Kozyavkin S."/>
            <person name="Weimer B."/>
            <person name="Mills D."/>
        </authorList>
    </citation>
    <scope>NUCLEOTIDE SEQUENCE [LARGE SCALE GENOMIC DNA]</scope>
    <source>
        <strain evidence="4">ATCC 25745 / CCUG 21536 / LMG 10740 / 183-1w</strain>
    </source>
</reference>
<dbReference type="KEGG" id="ppe:PEPE_0990"/>
<dbReference type="eggNOG" id="COG0845">
    <property type="taxonomic scope" value="Bacteria"/>
</dbReference>
<evidence type="ECO:0000256" key="1">
    <source>
        <dbReference type="SAM" id="MobiDB-lite"/>
    </source>
</evidence>
<feature type="compositionally biased region" description="Low complexity" evidence="1">
    <location>
        <begin position="152"/>
        <end position="175"/>
    </location>
</feature>